<dbReference type="EMBL" id="BAAANF010000023">
    <property type="protein sequence ID" value="GAA1711806.1"/>
    <property type="molecule type" value="Genomic_DNA"/>
</dbReference>
<dbReference type="PROSITE" id="PS00107">
    <property type="entry name" value="PROTEIN_KINASE_ATP"/>
    <property type="match status" value="1"/>
</dbReference>
<dbReference type="PROSITE" id="PS00108">
    <property type="entry name" value="PROTEIN_KINASE_ST"/>
    <property type="match status" value="1"/>
</dbReference>
<name>A0ABP4UY38_9ACTN</name>
<dbReference type="InterPro" id="IPR000719">
    <property type="entry name" value="Prot_kinase_dom"/>
</dbReference>
<reference evidence="10" key="1">
    <citation type="journal article" date="2019" name="Int. J. Syst. Evol. Microbiol.">
        <title>The Global Catalogue of Microorganisms (GCM) 10K type strain sequencing project: providing services to taxonomists for standard genome sequencing and annotation.</title>
        <authorList>
            <consortium name="The Broad Institute Genomics Platform"/>
            <consortium name="The Broad Institute Genome Sequencing Center for Infectious Disease"/>
            <person name="Wu L."/>
            <person name="Ma J."/>
        </authorList>
    </citation>
    <scope>NUCLEOTIDE SEQUENCE [LARGE SCALE GENOMIC DNA]</scope>
    <source>
        <strain evidence="10">JCM 14307</strain>
    </source>
</reference>
<protein>
    <recommendedName>
        <fullName evidence="1">non-specific serine/threonine protein kinase</fullName>
        <ecNumber evidence="1">2.7.11.1</ecNumber>
    </recommendedName>
</protein>
<dbReference type="SUPFAM" id="SSF56112">
    <property type="entry name" value="Protein kinase-like (PK-like)"/>
    <property type="match status" value="1"/>
</dbReference>
<evidence type="ECO:0000313" key="9">
    <source>
        <dbReference type="EMBL" id="GAA1711806.1"/>
    </source>
</evidence>
<dbReference type="Pfam" id="PF00069">
    <property type="entry name" value="Pkinase"/>
    <property type="match status" value="1"/>
</dbReference>
<feature type="domain" description="Protein kinase" evidence="8">
    <location>
        <begin position="7"/>
        <end position="266"/>
    </location>
</feature>
<dbReference type="CDD" id="cd14014">
    <property type="entry name" value="STKc_PknB_like"/>
    <property type="match status" value="1"/>
</dbReference>
<evidence type="ECO:0000256" key="4">
    <source>
        <dbReference type="ARBA" id="ARBA00022741"/>
    </source>
</evidence>
<dbReference type="InterPro" id="IPR017441">
    <property type="entry name" value="Protein_kinase_ATP_BS"/>
</dbReference>
<dbReference type="PROSITE" id="PS50011">
    <property type="entry name" value="PROTEIN_KINASE_DOM"/>
    <property type="match status" value="1"/>
</dbReference>
<dbReference type="PANTHER" id="PTHR43289:SF6">
    <property type="entry name" value="SERINE_THREONINE-PROTEIN KINASE NEKL-3"/>
    <property type="match status" value="1"/>
</dbReference>
<organism evidence="9 10">
    <name type="scientific">Kribbella yunnanensis</name>
    <dbReference type="NCBI Taxonomy" id="190194"/>
    <lineage>
        <taxon>Bacteria</taxon>
        <taxon>Bacillati</taxon>
        <taxon>Actinomycetota</taxon>
        <taxon>Actinomycetes</taxon>
        <taxon>Propionibacteriales</taxon>
        <taxon>Kribbellaceae</taxon>
        <taxon>Kribbella</taxon>
    </lineage>
</organism>
<dbReference type="Proteomes" id="UP001500280">
    <property type="component" value="Unassembled WGS sequence"/>
</dbReference>
<evidence type="ECO:0000256" key="7">
    <source>
        <dbReference type="PROSITE-ProRule" id="PRU10141"/>
    </source>
</evidence>
<dbReference type="PIRSF" id="PIRSF000654">
    <property type="entry name" value="Integrin-linked_kinase"/>
    <property type="match status" value="1"/>
</dbReference>
<keyword evidence="10" id="KW-1185">Reference proteome</keyword>
<dbReference type="InterPro" id="IPR008271">
    <property type="entry name" value="Ser/Thr_kinase_AS"/>
</dbReference>
<dbReference type="Gene3D" id="1.10.510.10">
    <property type="entry name" value="Transferase(Phosphotransferase) domain 1"/>
    <property type="match status" value="1"/>
</dbReference>
<evidence type="ECO:0000256" key="3">
    <source>
        <dbReference type="ARBA" id="ARBA00022679"/>
    </source>
</evidence>
<dbReference type="InterPro" id="IPR011009">
    <property type="entry name" value="Kinase-like_dom_sf"/>
</dbReference>
<feature type="binding site" evidence="7">
    <location>
        <position position="36"/>
    </location>
    <ligand>
        <name>ATP</name>
        <dbReference type="ChEBI" id="CHEBI:30616"/>
    </ligand>
</feature>
<comment type="caution">
    <text evidence="9">The sequence shown here is derived from an EMBL/GenBank/DDBJ whole genome shotgun (WGS) entry which is preliminary data.</text>
</comment>
<evidence type="ECO:0000313" key="10">
    <source>
        <dbReference type="Proteomes" id="UP001500280"/>
    </source>
</evidence>
<evidence type="ECO:0000259" key="8">
    <source>
        <dbReference type="PROSITE" id="PS50011"/>
    </source>
</evidence>
<proteinExistence type="predicted"/>
<keyword evidence="4 7" id="KW-0547">Nucleotide-binding</keyword>
<evidence type="ECO:0000256" key="1">
    <source>
        <dbReference type="ARBA" id="ARBA00012513"/>
    </source>
</evidence>
<evidence type="ECO:0000256" key="5">
    <source>
        <dbReference type="ARBA" id="ARBA00022777"/>
    </source>
</evidence>
<keyword evidence="3" id="KW-0808">Transferase</keyword>
<gene>
    <name evidence="9" type="ORF">GCM10009745_69900</name>
</gene>
<evidence type="ECO:0000256" key="2">
    <source>
        <dbReference type="ARBA" id="ARBA00022527"/>
    </source>
</evidence>
<accession>A0ABP4UY38</accession>
<sequence length="282" mass="30620">MRIADRYELEAVVGRGGMGEVWRATDTVLMRPVAIKLLADHQAGARLRREAQAGAVINNPHVVDVHDFGAYDDSHYLVMEFVNGTTVAGELRRTSPLPVPTIVRIVAQTADGLLAAHHEGVVHRDIKPANLLLGDDGTVKIADFGIARFLDDTTDDGETRDHLLGTSFYVAPERARAYPAGPAADIYSLGCVLYQLLTGAPPFLADTPTGVLRCHVSGVPTVPSGVEPAVGRQLMRMLAKDPADRPDAQEIITWCDQTRWSESPLAFRPRAMELAERTQAIA</sequence>
<dbReference type="PANTHER" id="PTHR43289">
    <property type="entry name" value="MITOGEN-ACTIVATED PROTEIN KINASE KINASE KINASE 20-RELATED"/>
    <property type="match status" value="1"/>
</dbReference>
<dbReference type="SMART" id="SM00220">
    <property type="entry name" value="S_TKc"/>
    <property type="match status" value="1"/>
</dbReference>
<evidence type="ECO:0000256" key="6">
    <source>
        <dbReference type="ARBA" id="ARBA00022840"/>
    </source>
</evidence>
<keyword evidence="5" id="KW-0418">Kinase</keyword>
<dbReference type="Gene3D" id="3.30.200.20">
    <property type="entry name" value="Phosphorylase Kinase, domain 1"/>
    <property type="match status" value="1"/>
</dbReference>
<keyword evidence="6 7" id="KW-0067">ATP-binding</keyword>
<dbReference type="RefSeq" id="WP_344161969.1">
    <property type="nucleotide sequence ID" value="NZ_BAAANF010000023.1"/>
</dbReference>
<dbReference type="EC" id="2.7.11.1" evidence="1"/>
<keyword evidence="2" id="KW-0723">Serine/threonine-protein kinase</keyword>